<sequence>MADDELEARLESHARAFDGLMSLIPAKSYYATDNSDQWQRKKQTKEQKKAARKEKLKPENQKSAKDILDENERKRKREMEQEEEDEPLDLNNPSLEKPKEGMKPPKKRKVANNSESRSGTQANNDGNGGHPGDNTKGNKADKRKEKRKVKAEKAARKHEKAEVKKARKQEEQLAEVSKVDEDKLEAGGDDEPLADVGDADMEGFNLEGITEGIEHESHSSVTPTSAPETPQSPKPHSTSSSISSIIPPSTADPSEIPQSKESTTKTSDPSAIASTSIPPSSGASDAPSDQSTFDKPKRKKLPSGSEINTELLRARLKTRIDALRAARKADGPDGQPARNRQELLEQRRRKEEERRQRKKEMRKQQKEAEEAAAAAQSSSQGKASAAKNQTPGKEPETNFSYGNIRFDDGARLDPSLSTLLPNPTATKKKGPSDPKTALTAAQNKASRLAGLDAATRADIDEKDSWLNARKRVHGEKSLDDAKLLAKTVRRKEKGKAKSAKEWGEREEGVRKGKEARQRRREDNLRKRKEGKGVKGKGGVAKKKKGGKRPGFEGRFKT</sequence>
<feature type="compositionally biased region" description="Low complexity" evidence="4">
    <location>
        <begin position="266"/>
        <end position="291"/>
    </location>
</feature>
<feature type="region of interest" description="Disordered" evidence="4">
    <location>
        <begin position="467"/>
        <end position="557"/>
    </location>
</feature>
<proteinExistence type="inferred from homology"/>
<evidence type="ECO:0000256" key="3">
    <source>
        <dbReference type="ARBA" id="ARBA00023242"/>
    </source>
</evidence>
<organism evidence="7 8">
    <name type="scientific">Viridothelium virens</name>
    <name type="common">Speckled blister lichen</name>
    <name type="synonym">Trypethelium virens</name>
    <dbReference type="NCBI Taxonomy" id="1048519"/>
    <lineage>
        <taxon>Eukaryota</taxon>
        <taxon>Fungi</taxon>
        <taxon>Dikarya</taxon>
        <taxon>Ascomycota</taxon>
        <taxon>Pezizomycotina</taxon>
        <taxon>Dothideomycetes</taxon>
        <taxon>Dothideomycetes incertae sedis</taxon>
        <taxon>Trypetheliales</taxon>
        <taxon>Trypetheliaceae</taxon>
        <taxon>Viridothelium</taxon>
    </lineage>
</organism>
<dbReference type="GO" id="GO:0003723">
    <property type="term" value="F:RNA binding"/>
    <property type="evidence" value="ECO:0007669"/>
    <property type="project" value="TreeGrafter"/>
</dbReference>
<feature type="region of interest" description="Disordered" evidence="4">
    <location>
        <begin position="29"/>
        <end position="448"/>
    </location>
</feature>
<dbReference type="PANTHER" id="PTHR14369">
    <property type="entry name" value="SURFEIT LOCUS PROTEIN 6"/>
    <property type="match status" value="1"/>
</dbReference>
<dbReference type="EMBL" id="ML991810">
    <property type="protein sequence ID" value="KAF2233020.1"/>
    <property type="molecule type" value="Genomic_DNA"/>
</dbReference>
<feature type="compositionally biased region" description="Basic and acidic residues" evidence="4">
    <location>
        <begin position="56"/>
        <end position="79"/>
    </location>
</feature>
<feature type="compositionally biased region" description="Low complexity" evidence="4">
    <location>
        <begin position="371"/>
        <end position="387"/>
    </location>
</feature>
<comment type="similarity">
    <text evidence="2">Belongs to the SURF6 family.</text>
</comment>
<feature type="domain" description="Ribosomal RNA-processing protein 14/surfeit locus protein 6 C-terminal" evidence="5">
    <location>
        <begin position="341"/>
        <end position="537"/>
    </location>
</feature>
<dbReference type="Proteomes" id="UP000800092">
    <property type="component" value="Unassembled WGS sequence"/>
</dbReference>
<evidence type="ECO:0000256" key="2">
    <source>
        <dbReference type="ARBA" id="ARBA00005904"/>
    </source>
</evidence>
<dbReference type="GO" id="GO:0042273">
    <property type="term" value="P:ribosomal large subunit biogenesis"/>
    <property type="evidence" value="ECO:0007669"/>
    <property type="project" value="TreeGrafter"/>
</dbReference>
<dbReference type="GO" id="GO:0003677">
    <property type="term" value="F:DNA binding"/>
    <property type="evidence" value="ECO:0007669"/>
    <property type="project" value="TreeGrafter"/>
</dbReference>
<feature type="compositionally biased region" description="Basic and acidic residues" evidence="4">
    <location>
        <begin position="151"/>
        <end position="186"/>
    </location>
</feature>
<evidence type="ECO:0000256" key="4">
    <source>
        <dbReference type="SAM" id="MobiDB-lite"/>
    </source>
</evidence>
<feature type="compositionally biased region" description="Basic and acidic residues" evidence="4">
    <location>
        <begin position="498"/>
        <end position="524"/>
    </location>
</feature>
<keyword evidence="8" id="KW-1185">Reference proteome</keyword>
<evidence type="ECO:0000259" key="6">
    <source>
        <dbReference type="Pfam" id="PF15459"/>
    </source>
</evidence>
<name>A0A6A6H5L7_VIRVR</name>
<feature type="compositionally biased region" description="Polar residues" evidence="4">
    <location>
        <begin position="415"/>
        <end position="425"/>
    </location>
</feature>
<feature type="compositionally biased region" description="Basic and acidic residues" evidence="4">
    <location>
        <begin position="474"/>
        <end position="483"/>
    </location>
</feature>
<evidence type="ECO:0000256" key="1">
    <source>
        <dbReference type="ARBA" id="ARBA00004123"/>
    </source>
</evidence>
<dbReference type="InterPro" id="IPR007019">
    <property type="entry name" value="SURF6"/>
</dbReference>
<dbReference type="GO" id="GO:0005730">
    <property type="term" value="C:nucleolus"/>
    <property type="evidence" value="ECO:0007669"/>
    <property type="project" value="TreeGrafter"/>
</dbReference>
<feature type="compositionally biased region" description="Basic residues" evidence="4">
    <location>
        <begin position="487"/>
        <end position="497"/>
    </location>
</feature>
<feature type="compositionally biased region" description="Polar residues" evidence="4">
    <location>
        <begin position="219"/>
        <end position="228"/>
    </location>
</feature>
<dbReference type="Pfam" id="PF15459">
    <property type="entry name" value="RRP14"/>
    <property type="match status" value="1"/>
</dbReference>
<dbReference type="InterPro" id="IPR029190">
    <property type="entry name" value="Rrp14/SURF6_C"/>
</dbReference>
<feature type="compositionally biased region" description="Low complexity" evidence="4">
    <location>
        <begin position="229"/>
        <end position="254"/>
    </location>
</feature>
<feature type="compositionally biased region" description="Acidic residues" evidence="4">
    <location>
        <begin position="187"/>
        <end position="201"/>
    </location>
</feature>
<dbReference type="AlphaFoldDB" id="A0A6A6H5L7"/>
<dbReference type="Pfam" id="PF04935">
    <property type="entry name" value="SURF6"/>
    <property type="match status" value="1"/>
</dbReference>
<evidence type="ECO:0000313" key="7">
    <source>
        <dbReference type="EMBL" id="KAF2233020.1"/>
    </source>
</evidence>
<feature type="compositionally biased region" description="Polar residues" evidence="4">
    <location>
        <begin position="256"/>
        <end position="265"/>
    </location>
</feature>
<protein>
    <submittedName>
        <fullName evidence="7">SURF6-domain-containing protein</fullName>
    </submittedName>
</protein>
<dbReference type="GO" id="GO:0042274">
    <property type="term" value="P:ribosomal small subunit biogenesis"/>
    <property type="evidence" value="ECO:0007669"/>
    <property type="project" value="TreeGrafter"/>
</dbReference>
<reference evidence="7" key="1">
    <citation type="journal article" date="2020" name="Stud. Mycol.">
        <title>101 Dothideomycetes genomes: a test case for predicting lifestyles and emergence of pathogens.</title>
        <authorList>
            <person name="Haridas S."/>
            <person name="Albert R."/>
            <person name="Binder M."/>
            <person name="Bloem J."/>
            <person name="Labutti K."/>
            <person name="Salamov A."/>
            <person name="Andreopoulos B."/>
            <person name="Baker S."/>
            <person name="Barry K."/>
            <person name="Bills G."/>
            <person name="Bluhm B."/>
            <person name="Cannon C."/>
            <person name="Castanera R."/>
            <person name="Culley D."/>
            <person name="Daum C."/>
            <person name="Ezra D."/>
            <person name="Gonzalez J."/>
            <person name="Henrissat B."/>
            <person name="Kuo A."/>
            <person name="Liang C."/>
            <person name="Lipzen A."/>
            <person name="Lutzoni F."/>
            <person name="Magnuson J."/>
            <person name="Mondo S."/>
            <person name="Nolan M."/>
            <person name="Ohm R."/>
            <person name="Pangilinan J."/>
            <person name="Park H.-J."/>
            <person name="Ramirez L."/>
            <person name="Alfaro M."/>
            <person name="Sun H."/>
            <person name="Tritt A."/>
            <person name="Yoshinaga Y."/>
            <person name="Zwiers L.-H."/>
            <person name="Turgeon B."/>
            <person name="Goodwin S."/>
            <person name="Spatafora J."/>
            <person name="Crous P."/>
            <person name="Grigoriev I."/>
        </authorList>
    </citation>
    <scope>NUCLEOTIDE SEQUENCE</scope>
    <source>
        <strain evidence="7">Tuck. ex Michener</strain>
    </source>
</reference>
<dbReference type="PANTHER" id="PTHR14369:SF0">
    <property type="entry name" value="SURFEIT LOCUS PROTEIN 6"/>
    <property type="match status" value="1"/>
</dbReference>
<feature type="compositionally biased region" description="Basic and acidic residues" evidence="4">
    <location>
        <begin position="318"/>
        <end position="331"/>
    </location>
</feature>
<comment type="subcellular location">
    <subcellularLocation>
        <location evidence="1">Nucleus</location>
    </subcellularLocation>
</comment>
<dbReference type="OrthoDB" id="444809at2759"/>
<feature type="domain" description="Ribosomal RNA-processing protein 14 N-terminal" evidence="6">
    <location>
        <begin position="9"/>
        <end position="65"/>
    </location>
</feature>
<evidence type="ECO:0000259" key="5">
    <source>
        <dbReference type="Pfam" id="PF04935"/>
    </source>
</evidence>
<feature type="compositionally biased region" description="Polar residues" evidence="4">
    <location>
        <begin position="111"/>
        <end position="122"/>
    </location>
</feature>
<gene>
    <name evidence="7" type="ORF">EV356DRAFT_560159</name>
</gene>
<evidence type="ECO:0000313" key="8">
    <source>
        <dbReference type="Proteomes" id="UP000800092"/>
    </source>
</evidence>
<keyword evidence="3" id="KW-0539">Nucleus</keyword>
<accession>A0A6A6H5L7</accession>
<feature type="compositionally biased region" description="Basic and acidic residues" evidence="4">
    <location>
        <begin position="339"/>
        <end position="355"/>
    </location>
</feature>
<dbReference type="InterPro" id="IPR029188">
    <property type="entry name" value="Rrp14_N"/>
</dbReference>